<keyword evidence="3" id="KW-1185">Reference proteome</keyword>
<reference evidence="3" key="1">
    <citation type="submission" date="2016-06" db="EMBL/GenBank/DDBJ databases">
        <authorList>
            <person name="Varghese N."/>
            <person name="Submissions Spin"/>
        </authorList>
    </citation>
    <scope>NUCLEOTIDE SEQUENCE [LARGE SCALE GENOMIC DNA]</scope>
    <source>
        <strain evidence="3">DSM 43909</strain>
    </source>
</reference>
<sequence>MSETTTADGRTTHDLADAPAATGERADLLATLAKQRHFLRFTTRDLTDEQAGRRSTVSELCLGGLIKHVTAVEQSWVDFILDGPSAMGDFTTMTEADWARRADGFRLLPGETLAGVLADYAEVARRTDELVATLPDLDATQPLPKAPWFEPGGRWSARRVLMHIIAETAQHAGHADIIRESLDGAKSMG</sequence>
<dbReference type="Proteomes" id="UP000198242">
    <property type="component" value="Chromosome I"/>
</dbReference>
<dbReference type="InterPro" id="IPR034660">
    <property type="entry name" value="DinB/YfiT-like"/>
</dbReference>
<dbReference type="EMBL" id="LT607411">
    <property type="protein sequence ID" value="SCE96924.1"/>
    <property type="molecule type" value="Genomic_DNA"/>
</dbReference>
<name>A0A1C4WL78_MICVI</name>
<gene>
    <name evidence="2" type="ORF">GA0074695_2545</name>
</gene>
<evidence type="ECO:0000313" key="3">
    <source>
        <dbReference type="Proteomes" id="UP000198242"/>
    </source>
</evidence>
<dbReference type="SUPFAM" id="SSF109854">
    <property type="entry name" value="DinB/YfiT-like putative metalloenzymes"/>
    <property type="match status" value="1"/>
</dbReference>
<protein>
    <recommendedName>
        <fullName evidence="4">DinB superfamily protein</fullName>
    </recommendedName>
</protein>
<evidence type="ECO:0008006" key="4">
    <source>
        <dbReference type="Google" id="ProtNLM"/>
    </source>
</evidence>
<dbReference type="RefSeq" id="WP_089006434.1">
    <property type="nucleotide sequence ID" value="NZ_LT607411.1"/>
</dbReference>
<organism evidence="2 3">
    <name type="scientific">Micromonospora viridifaciens</name>
    <dbReference type="NCBI Taxonomy" id="1881"/>
    <lineage>
        <taxon>Bacteria</taxon>
        <taxon>Bacillati</taxon>
        <taxon>Actinomycetota</taxon>
        <taxon>Actinomycetes</taxon>
        <taxon>Micromonosporales</taxon>
        <taxon>Micromonosporaceae</taxon>
        <taxon>Micromonospora</taxon>
    </lineage>
</organism>
<dbReference type="Gene3D" id="1.20.120.450">
    <property type="entry name" value="dinb family like domain"/>
    <property type="match status" value="1"/>
</dbReference>
<proteinExistence type="predicted"/>
<feature type="region of interest" description="Disordered" evidence="1">
    <location>
        <begin position="1"/>
        <end position="20"/>
    </location>
</feature>
<accession>A0A1C4WL78</accession>
<evidence type="ECO:0000313" key="2">
    <source>
        <dbReference type="EMBL" id="SCE96924.1"/>
    </source>
</evidence>
<evidence type="ECO:0000256" key="1">
    <source>
        <dbReference type="SAM" id="MobiDB-lite"/>
    </source>
</evidence>
<dbReference type="InterPro" id="IPR007061">
    <property type="entry name" value="MST-like"/>
</dbReference>
<dbReference type="OrthoDB" id="4548523at2"/>
<dbReference type="Pfam" id="PF04978">
    <property type="entry name" value="MST"/>
    <property type="match status" value="1"/>
</dbReference>
<dbReference type="AlphaFoldDB" id="A0A1C4WL78"/>